<dbReference type="InterPro" id="IPR001810">
    <property type="entry name" value="F-box_dom"/>
</dbReference>
<dbReference type="AlphaFoldDB" id="A0A166H7A0"/>
<reference evidence="2 3" key="1">
    <citation type="journal article" date="2016" name="Mol. Biol. Evol.">
        <title>Comparative Genomics of Early-Diverging Mushroom-Forming Fungi Provides Insights into the Origins of Lignocellulose Decay Capabilities.</title>
        <authorList>
            <person name="Nagy L.G."/>
            <person name="Riley R."/>
            <person name="Tritt A."/>
            <person name="Adam C."/>
            <person name="Daum C."/>
            <person name="Floudas D."/>
            <person name="Sun H."/>
            <person name="Yadav J.S."/>
            <person name="Pangilinan J."/>
            <person name="Larsson K.H."/>
            <person name="Matsuura K."/>
            <person name="Barry K."/>
            <person name="Labutti K."/>
            <person name="Kuo R."/>
            <person name="Ohm R.A."/>
            <person name="Bhattacharya S.S."/>
            <person name="Shirouzu T."/>
            <person name="Yoshinaga Y."/>
            <person name="Martin F.M."/>
            <person name="Grigoriev I.V."/>
            <person name="Hibbett D.S."/>
        </authorList>
    </citation>
    <scope>NUCLEOTIDE SEQUENCE [LARGE SCALE GENOMIC DNA]</scope>
    <source>
        <strain evidence="2 3">CBS 109695</strain>
    </source>
</reference>
<evidence type="ECO:0000259" key="1">
    <source>
        <dbReference type="PROSITE" id="PS50181"/>
    </source>
</evidence>
<accession>A0A166H7A0</accession>
<protein>
    <recommendedName>
        <fullName evidence="1">F-box domain-containing protein</fullName>
    </recommendedName>
</protein>
<dbReference type="OrthoDB" id="3226064at2759"/>
<dbReference type="EMBL" id="KV417571">
    <property type="protein sequence ID" value="KZP18559.1"/>
    <property type="molecule type" value="Genomic_DNA"/>
</dbReference>
<dbReference type="Pfam" id="PF12937">
    <property type="entry name" value="F-box-like"/>
    <property type="match status" value="1"/>
</dbReference>
<evidence type="ECO:0000313" key="3">
    <source>
        <dbReference type="Proteomes" id="UP000076532"/>
    </source>
</evidence>
<dbReference type="Proteomes" id="UP000076532">
    <property type="component" value="Unassembled WGS sequence"/>
</dbReference>
<proteinExistence type="predicted"/>
<dbReference type="SMART" id="SM00256">
    <property type="entry name" value="FBOX"/>
    <property type="match status" value="1"/>
</dbReference>
<dbReference type="Gene3D" id="1.20.1280.50">
    <property type="match status" value="1"/>
</dbReference>
<dbReference type="STRING" id="436010.A0A166H7A0"/>
<evidence type="ECO:0000313" key="2">
    <source>
        <dbReference type="EMBL" id="KZP18559.1"/>
    </source>
</evidence>
<keyword evidence="3" id="KW-1185">Reference proteome</keyword>
<dbReference type="SUPFAM" id="SSF81383">
    <property type="entry name" value="F-box domain"/>
    <property type="match status" value="1"/>
</dbReference>
<organism evidence="2 3">
    <name type="scientific">Athelia psychrophila</name>
    <dbReference type="NCBI Taxonomy" id="1759441"/>
    <lineage>
        <taxon>Eukaryota</taxon>
        <taxon>Fungi</taxon>
        <taxon>Dikarya</taxon>
        <taxon>Basidiomycota</taxon>
        <taxon>Agaricomycotina</taxon>
        <taxon>Agaricomycetes</taxon>
        <taxon>Agaricomycetidae</taxon>
        <taxon>Atheliales</taxon>
        <taxon>Atheliaceae</taxon>
        <taxon>Athelia</taxon>
    </lineage>
</organism>
<dbReference type="PROSITE" id="PS50181">
    <property type="entry name" value="FBOX"/>
    <property type="match status" value="1"/>
</dbReference>
<dbReference type="InterPro" id="IPR036047">
    <property type="entry name" value="F-box-like_dom_sf"/>
</dbReference>
<feature type="domain" description="F-box" evidence="1">
    <location>
        <begin position="1"/>
        <end position="49"/>
    </location>
</feature>
<gene>
    <name evidence="2" type="ORF">FIBSPDRAFT_589270</name>
</gene>
<sequence length="395" mass="44967">MLTEVLPTEIIEHIALELDPVDVAAIGQTSRFLRSFVYNTEDDHLWRSLYLKQPFDDPRTCINFQGEPQLLIDWKGELQQIIRARTILRRYSRITDSTLSSACPPAERRSVLESLWRLASNAPLAPVAFSDVPDNLAWVTRILRSCEFLAEPAQPDDLQLQKKLHTHCGLVSSDINDVNLFESRAYCYDLRNYTHSPQMGPFLSDGRVNWVHMKALHHVISIRISNNDPDFLLTKFPMSLVFCQPVRAGVDELAEDWVGISAGAWKLVQCHCDPLQMDVYNNPMGANEDSRFEERLRAAGPVRFRVTSTEADPEHPTRPIINFTSGQNPLHIKGYIRMTPDSQVRWHLAVREMSGQMWSAEGINMGGLRSVYGVLGSWVLDDGDAVGPIWLRRQY</sequence>
<name>A0A166H7A0_9AGAM</name>